<dbReference type="EMBL" id="CP034998">
    <property type="protein sequence ID" value="QAS79183.1"/>
    <property type="molecule type" value="Genomic_DNA"/>
</dbReference>
<gene>
    <name evidence="1" type="ORF">CO657_14365</name>
</gene>
<proteinExistence type="predicted"/>
<protein>
    <submittedName>
        <fullName evidence="1">Uncharacterized protein</fullName>
    </submittedName>
</protein>
<evidence type="ECO:0000313" key="1">
    <source>
        <dbReference type="EMBL" id="QAS79183.1"/>
    </source>
</evidence>
<dbReference type="Proteomes" id="UP000220927">
    <property type="component" value="Chromosome"/>
</dbReference>
<name>A0AAE5TWD8_9HYPH</name>
<keyword evidence="2" id="KW-1185">Reference proteome</keyword>
<sequence length="60" mass="6593">MKCKTAHATIAKAVQLRVIWAMKEELSKGNDTPFTGVAILDREPANGVRRGRSRGSGRRV</sequence>
<accession>A0AAE5TWD8</accession>
<dbReference type="KEGG" id="rad:CO657_14365"/>
<reference evidence="1 2" key="1">
    <citation type="submission" date="2019-01" db="EMBL/GenBank/DDBJ databases">
        <title>Genomic insights into the origins and evolution of symbiotic genes in the Phaseolus vulgaris microsymbionts.</title>
        <authorList>
            <person name="Tong W."/>
        </authorList>
    </citation>
    <scope>NUCLEOTIDE SEQUENCE [LARGE SCALE GENOMIC DNA]</scope>
    <source>
        <strain evidence="1 2">FH23</strain>
    </source>
</reference>
<evidence type="ECO:0000313" key="2">
    <source>
        <dbReference type="Proteomes" id="UP000220927"/>
    </source>
</evidence>
<organism evidence="1 2">
    <name type="scientific">Rhizobium acidisoli</name>
    <dbReference type="NCBI Taxonomy" id="1538158"/>
    <lineage>
        <taxon>Bacteria</taxon>
        <taxon>Pseudomonadati</taxon>
        <taxon>Pseudomonadota</taxon>
        <taxon>Alphaproteobacteria</taxon>
        <taxon>Hyphomicrobiales</taxon>
        <taxon>Rhizobiaceae</taxon>
        <taxon>Rhizobium/Agrobacterium group</taxon>
        <taxon>Rhizobium</taxon>
    </lineage>
</organism>
<dbReference type="AlphaFoldDB" id="A0AAE5TWD8"/>